<dbReference type="Pfam" id="PF06271">
    <property type="entry name" value="RDD"/>
    <property type="match status" value="1"/>
</dbReference>
<feature type="domain" description="RDD" evidence="7">
    <location>
        <begin position="35"/>
        <end position="175"/>
    </location>
</feature>
<dbReference type="STRING" id="857265.WG78_11260"/>
<reference evidence="8 9" key="1">
    <citation type="submission" date="2015-07" db="EMBL/GenBank/DDBJ databases">
        <title>Draft genome sequence of the Amantichitinum ursilacus IGB-41, a new chitin-degrading bacterium.</title>
        <authorList>
            <person name="Kirstahler P."/>
            <person name="Guenther M."/>
            <person name="Grumaz C."/>
            <person name="Rupp S."/>
            <person name="Zibek S."/>
            <person name="Sohn K."/>
        </authorList>
    </citation>
    <scope>NUCLEOTIDE SEQUENCE [LARGE SCALE GENOMIC DNA]</scope>
    <source>
        <strain evidence="8 9">IGB-41</strain>
    </source>
</reference>
<feature type="transmembrane region" description="Helical" evidence="6">
    <location>
        <begin position="134"/>
        <end position="157"/>
    </location>
</feature>
<dbReference type="InterPro" id="IPR010432">
    <property type="entry name" value="RDD"/>
</dbReference>
<keyword evidence="4 6" id="KW-1133">Transmembrane helix</keyword>
<keyword evidence="5 6" id="KW-0472">Membrane</keyword>
<keyword evidence="3 6" id="KW-0812">Transmembrane</keyword>
<evidence type="ECO:0000256" key="1">
    <source>
        <dbReference type="ARBA" id="ARBA00004651"/>
    </source>
</evidence>
<dbReference type="PANTHER" id="PTHR36115">
    <property type="entry name" value="PROLINE-RICH ANTIGEN HOMOLOG-RELATED"/>
    <property type="match status" value="1"/>
</dbReference>
<evidence type="ECO:0000256" key="6">
    <source>
        <dbReference type="SAM" id="Phobius"/>
    </source>
</evidence>
<dbReference type="PATRIC" id="fig|857265.3.peg.2312"/>
<evidence type="ECO:0000256" key="4">
    <source>
        <dbReference type="ARBA" id="ARBA00022989"/>
    </source>
</evidence>
<protein>
    <submittedName>
        <fullName evidence="8">RDD family protein</fullName>
    </submittedName>
</protein>
<dbReference type="Proteomes" id="UP000037939">
    <property type="component" value="Unassembled WGS sequence"/>
</dbReference>
<gene>
    <name evidence="8" type="ORF">WG78_11260</name>
</gene>
<comment type="subcellular location">
    <subcellularLocation>
        <location evidence="1">Cell membrane</location>
        <topology evidence="1">Multi-pass membrane protein</topology>
    </subcellularLocation>
</comment>
<keyword evidence="2" id="KW-1003">Cell membrane</keyword>
<evidence type="ECO:0000256" key="3">
    <source>
        <dbReference type="ARBA" id="ARBA00022692"/>
    </source>
</evidence>
<dbReference type="InterPro" id="IPR051791">
    <property type="entry name" value="Pra-immunoreactive"/>
</dbReference>
<dbReference type="EMBL" id="LAQT01000008">
    <property type="protein sequence ID" value="KPC53065.1"/>
    <property type="molecule type" value="Genomic_DNA"/>
</dbReference>
<evidence type="ECO:0000256" key="2">
    <source>
        <dbReference type="ARBA" id="ARBA00022475"/>
    </source>
</evidence>
<evidence type="ECO:0000256" key="5">
    <source>
        <dbReference type="ARBA" id="ARBA00023136"/>
    </source>
</evidence>
<evidence type="ECO:0000313" key="8">
    <source>
        <dbReference type="EMBL" id="KPC53065.1"/>
    </source>
</evidence>
<comment type="caution">
    <text evidence="8">The sequence shown here is derived from an EMBL/GenBank/DDBJ whole genome shotgun (WGS) entry which is preliminary data.</text>
</comment>
<accession>A0A0N0GNT8</accession>
<keyword evidence="9" id="KW-1185">Reference proteome</keyword>
<feature type="transmembrane region" description="Helical" evidence="6">
    <location>
        <begin position="44"/>
        <end position="66"/>
    </location>
</feature>
<dbReference type="AlphaFoldDB" id="A0A0N0GNT8"/>
<organism evidence="8 9">
    <name type="scientific">Amantichitinum ursilacus</name>
    <dbReference type="NCBI Taxonomy" id="857265"/>
    <lineage>
        <taxon>Bacteria</taxon>
        <taxon>Pseudomonadati</taxon>
        <taxon>Pseudomonadota</taxon>
        <taxon>Betaproteobacteria</taxon>
        <taxon>Neisseriales</taxon>
        <taxon>Chitinibacteraceae</taxon>
        <taxon>Amantichitinum</taxon>
    </lineage>
</organism>
<proteinExistence type="predicted"/>
<feature type="transmembrane region" description="Helical" evidence="6">
    <location>
        <begin position="78"/>
        <end position="100"/>
    </location>
</feature>
<dbReference type="GO" id="GO:0005886">
    <property type="term" value="C:plasma membrane"/>
    <property type="evidence" value="ECO:0007669"/>
    <property type="project" value="UniProtKB-SubCell"/>
</dbReference>
<name>A0A0N0GNT8_9NEIS</name>
<evidence type="ECO:0000313" key="9">
    <source>
        <dbReference type="Proteomes" id="UP000037939"/>
    </source>
</evidence>
<sequence>MPGFTGKPAKMTQLNPYQAPQANLDVQYDDDAELASRGRRLGAVALDSLYLGVAPGILAAVLVPLFSRRFGSSSTALLIMAVVFGLVFIGAWVLNIISVVRTRQTLGKRQMGIKVVRTDGSEVSLGRLIIRRNLALMAVVWLVNLATFGFGSLISLIDSLAIFRESQQCVHDQIADTKVIRV</sequence>
<dbReference type="PANTHER" id="PTHR36115:SF6">
    <property type="entry name" value="PROLINE-RICH ANTIGEN HOMOLOG"/>
    <property type="match status" value="1"/>
</dbReference>
<evidence type="ECO:0000259" key="7">
    <source>
        <dbReference type="Pfam" id="PF06271"/>
    </source>
</evidence>